<reference evidence="1 2" key="1">
    <citation type="journal article" date="2022" name="bioRxiv">
        <title>An ancient truncated duplication of the anti-Mullerian hormone receptor type 2 gene is a potential conserved master sex determinant in the Pangasiidae catfish family.</title>
        <authorList>
            <person name="Wen M."/>
            <person name="Pan Q."/>
            <person name="Jouanno E."/>
            <person name="Montfort J."/>
            <person name="Zahm M."/>
            <person name="Cabau C."/>
            <person name="Klopp C."/>
            <person name="Iampietro C."/>
            <person name="Roques C."/>
            <person name="Bouchez O."/>
            <person name="Castinel A."/>
            <person name="Donnadieu C."/>
            <person name="Parrinello H."/>
            <person name="Poncet C."/>
            <person name="Belmonte E."/>
            <person name="Gautier V."/>
            <person name="Avarre J.-C."/>
            <person name="Dugue R."/>
            <person name="Gustiano R."/>
            <person name="Ha T.T.T."/>
            <person name="Campet M."/>
            <person name="Sriphairoj K."/>
            <person name="Ribolli J."/>
            <person name="de Almeida F.L."/>
            <person name="Desvignes T."/>
            <person name="Postlethwait J.H."/>
            <person name="Bucao C.F."/>
            <person name="Robinson-Rechavi M."/>
            <person name="Bobe J."/>
            <person name="Herpin A."/>
            <person name="Guiguen Y."/>
        </authorList>
    </citation>
    <scope>NUCLEOTIDE SEQUENCE [LARGE SCALE GENOMIC DNA]</scope>
    <source>
        <strain evidence="1">YG-Dec2019</strain>
    </source>
</reference>
<gene>
    <name evidence="1" type="ORF">PGIGA_G00106930</name>
</gene>
<dbReference type="Proteomes" id="UP000829447">
    <property type="component" value="Linkage Group LG2"/>
</dbReference>
<evidence type="ECO:0000313" key="2">
    <source>
        <dbReference type="Proteomes" id="UP000829447"/>
    </source>
</evidence>
<keyword evidence="2" id="KW-1185">Reference proteome</keyword>
<accession>A0ACC5W8Q8</accession>
<sequence>MLFRPSAVHLDAFSSFKGLPRRRRRGGRRGGRTGRPVGKTVPSDRYHYGYGPRIVCGLVAGPDQSRHHCVKRVECEREPSAGAGRWRR</sequence>
<evidence type="ECO:0000313" key="1">
    <source>
        <dbReference type="EMBL" id="MCI4375214.1"/>
    </source>
</evidence>
<proteinExistence type="predicted"/>
<dbReference type="EMBL" id="CM040455">
    <property type="protein sequence ID" value="MCI4375214.1"/>
    <property type="molecule type" value="Genomic_DNA"/>
</dbReference>
<comment type="caution">
    <text evidence="1">The sequence shown here is derived from an EMBL/GenBank/DDBJ whole genome shotgun (WGS) entry which is preliminary data.</text>
</comment>
<name>A0ACC5W8Q8_PANGG</name>
<organism evidence="1 2">
    <name type="scientific">Pangasianodon gigas</name>
    <name type="common">Mekong giant catfish</name>
    <name type="synonym">Pangasius gigas</name>
    <dbReference type="NCBI Taxonomy" id="30993"/>
    <lineage>
        <taxon>Eukaryota</taxon>
        <taxon>Metazoa</taxon>
        <taxon>Chordata</taxon>
        <taxon>Craniata</taxon>
        <taxon>Vertebrata</taxon>
        <taxon>Euteleostomi</taxon>
        <taxon>Actinopterygii</taxon>
        <taxon>Neopterygii</taxon>
        <taxon>Teleostei</taxon>
        <taxon>Ostariophysi</taxon>
        <taxon>Siluriformes</taxon>
        <taxon>Pangasiidae</taxon>
        <taxon>Pangasianodon</taxon>
    </lineage>
</organism>
<protein>
    <submittedName>
        <fullName evidence="1">Uncharacterized protein</fullName>
    </submittedName>
</protein>